<evidence type="ECO:0000259" key="3">
    <source>
        <dbReference type="Pfam" id="PF00535"/>
    </source>
</evidence>
<dbReference type="Pfam" id="PF00535">
    <property type="entry name" value="Glycos_transf_2"/>
    <property type="match status" value="1"/>
</dbReference>
<accession>A0A1M5IKX1</accession>
<dbReference type="GO" id="GO:0016758">
    <property type="term" value="F:hexosyltransferase activity"/>
    <property type="evidence" value="ECO:0007669"/>
    <property type="project" value="UniProtKB-ARBA"/>
</dbReference>
<name>A0A1M5IKX1_9FLAO</name>
<keyword evidence="1" id="KW-0328">Glycosyltransferase</keyword>
<dbReference type="InterPro" id="IPR001173">
    <property type="entry name" value="Glyco_trans_2-like"/>
</dbReference>
<dbReference type="SUPFAM" id="SSF53448">
    <property type="entry name" value="Nucleotide-diphospho-sugar transferases"/>
    <property type="match status" value="1"/>
</dbReference>
<evidence type="ECO:0000256" key="2">
    <source>
        <dbReference type="ARBA" id="ARBA00022679"/>
    </source>
</evidence>
<dbReference type="EMBL" id="FQWB01000003">
    <property type="protein sequence ID" value="SHG28937.1"/>
    <property type="molecule type" value="Genomic_DNA"/>
</dbReference>
<keyword evidence="2 4" id="KW-0808">Transferase</keyword>
<dbReference type="PANTHER" id="PTHR22916:SF51">
    <property type="entry name" value="GLYCOSYLTRANSFERASE EPSH-RELATED"/>
    <property type="match status" value="1"/>
</dbReference>
<evidence type="ECO:0000313" key="4">
    <source>
        <dbReference type="EMBL" id="SHG28937.1"/>
    </source>
</evidence>
<feature type="domain" description="Glycosyltransferase 2-like" evidence="3">
    <location>
        <begin position="5"/>
        <end position="168"/>
    </location>
</feature>
<reference evidence="5" key="1">
    <citation type="submission" date="2016-11" db="EMBL/GenBank/DDBJ databases">
        <authorList>
            <person name="Varghese N."/>
            <person name="Submissions S."/>
        </authorList>
    </citation>
    <scope>NUCLEOTIDE SEQUENCE [LARGE SCALE GENOMIC DNA]</scope>
    <source>
        <strain evidence="5">DSM 19978</strain>
    </source>
</reference>
<dbReference type="Proteomes" id="UP000184516">
    <property type="component" value="Unassembled WGS sequence"/>
</dbReference>
<dbReference type="Gene3D" id="3.90.550.10">
    <property type="entry name" value="Spore Coat Polysaccharide Biosynthesis Protein SpsA, Chain A"/>
    <property type="match status" value="1"/>
</dbReference>
<evidence type="ECO:0000256" key="1">
    <source>
        <dbReference type="ARBA" id="ARBA00022676"/>
    </source>
</evidence>
<dbReference type="AlphaFoldDB" id="A0A1M5IKX1"/>
<dbReference type="CDD" id="cd00761">
    <property type="entry name" value="Glyco_tranf_GTA_type"/>
    <property type="match status" value="1"/>
</dbReference>
<proteinExistence type="predicted"/>
<gene>
    <name evidence="4" type="ORF">SAMN05443549_103140</name>
</gene>
<dbReference type="PANTHER" id="PTHR22916">
    <property type="entry name" value="GLYCOSYLTRANSFERASE"/>
    <property type="match status" value="1"/>
</dbReference>
<sequence length="324" mass="37604">MYHVSIIVPIFNVAECVTDSILSALNQTYENIEFIFVDDCSTDSSMDVVQKIVDSHWRKNDVFIYKMDKNSGVSMTRNSGISKATGEFIFFMDSDDKLSSNCIQLHYEAAIKYNADFTVSGHKIIGSRTVHKASSEFLQKKNVGIVQSYLKKEWSFTSCNKLIKRTIVIDNELFFPPDIIRAEDILWTFRLALCAKNMVSLPETTYFYIIRDNSAISSSYGESNISSFTYVLEQISLMISKSKIYDKIFKEANSFITFHRFNVALFIINNSDTISKKKIMYNRLNTREFYVFTDYGVMSKLLRLPFPIFNYLLYLPYNLYKRVQ</sequence>
<keyword evidence="5" id="KW-1185">Reference proteome</keyword>
<protein>
    <submittedName>
        <fullName evidence="4">Glycosyltransferase involved in cell wall bisynthesis</fullName>
    </submittedName>
</protein>
<dbReference type="InterPro" id="IPR029044">
    <property type="entry name" value="Nucleotide-diphossugar_trans"/>
</dbReference>
<organism evidence="4 5">
    <name type="scientific">Flavobacterium fluvii</name>
    <dbReference type="NCBI Taxonomy" id="468056"/>
    <lineage>
        <taxon>Bacteria</taxon>
        <taxon>Pseudomonadati</taxon>
        <taxon>Bacteroidota</taxon>
        <taxon>Flavobacteriia</taxon>
        <taxon>Flavobacteriales</taxon>
        <taxon>Flavobacteriaceae</taxon>
        <taxon>Flavobacterium</taxon>
    </lineage>
</organism>
<dbReference type="STRING" id="468056.SAMN05443549_103140"/>
<evidence type="ECO:0000313" key="5">
    <source>
        <dbReference type="Proteomes" id="UP000184516"/>
    </source>
</evidence>